<evidence type="ECO:0000256" key="1">
    <source>
        <dbReference type="SAM" id="MobiDB-lite"/>
    </source>
</evidence>
<evidence type="ECO:0000313" key="2">
    <source>
        <dbReference type="RefSeq" id="XP_028153694.1"/>
    </source>
</evidence>
<dbReference type="InParanoid" id="A0A6P7GW06"/>
<name>A0A6P7GW06_DIAVI</name>
<gene>
    <name evidence="2" type="primary">LOC114347156</name>
</gene>
<accession>A0A6P7GW06</accession>
<protein>
    <submittedName>
        <fullName evidence="2">Cyclin-dependent kinase 2-interacting protein-like</fullName>
    </submittedName>
</protein>
<reference evidence="2" key="1">
    <citation type="submission" date="2025-08" db="UniProtKB">
        <authorList>
            <consortium name="RefSeq"/>
        </authorList>
    </citation>
    <scope>IDENTIFICATION</scope>
</reference>
<feature type="region of interest" description="Disordered" evidence="1">
    <location>
        <begin position="1"/>
        <end position="30"/>
    </location>
</feature>
<dbReference type="AlphaFoldDB" id="A0A6P7GW06"/>
<sequence length="197" mass="22216">MQNKPGTPSKFQPLQLPQSPVTNSPNKNLTGSPRVVRDIAADVYNTIQSWNSFFINGAQIVKQIAILKADNIDVYSTELEEYTNALYTCVQGLKQCDEKLQLCKHQMCALKKVERKLEPLFISLNINDIVDLVSNIVNSYAEEFKVKEMVLENIAHAKNKDEVMFFAACWTLQPNITDQTNLKVEALLVETGHKKAS</sequence>
<organism evidence="2">
    <name type="scientific">Diabrotica virgifera virgifera</name>
    <name type="common">western corn rootworm</name>
    <dbReference type="NCBI Taxonomy" id="50390"/>
    <lineage>
        <taxon>Eukaryota</taxon>
        <taxon>Metazoa</taxon>
        <taxon>Ecdysozoa</taxon>
        <taxon>Arthropoda</taxon>
        <taxon>Hexapoda</taxon>
        <taxon>Insecta</taxon>
        <taxon>Pterygota</taxon>
        <taxon>Neoptera</taxon>
        <taxon>Endopterygota</taxon>
        <taxon>Coleoptera</taxon>
        <taxon>Polyphaga</taxon>
        <taxon>Cucujiformia</taxon>
        <taxon>Chrysomeloidea</taxon>
        <taxon>Chrysomelidae</taxon>
        <taxon>Galerucinae</taxon>
        <taxon>Diabroticina</taxon>
        <taxon>Diabroticites</taxon>
        <taxon>Diabrotica</taxon>
    </lineage>
</organism>
<dbReference type="RefSeq" id="XP_028153694.1">
    <property type="nucleotide sequence ID" value="XM_028297893.1"/>
</dbReference>
<proteinExistence type="predicted"/>